<comment type="caution">
    <text evidence="2">The sequence shown here is derived from an EMBL/GenBank/DDBJ whole genome shotgun (WGS) entry which is preliminary data.</text>
</comment>
<evidence type="ECO:0000313" key="2">
    <source>
        <dbReference type="EMBL" id="KAE8965312.1"/>
    </source>
</evidence>
<evidence type="ECO:0000313" key="3">
    <source>
        <dbReference type="Proteomes" id="UP000460718"/>
    </source>
</evidence>
<keyword evidence="1" id="KW-0732">Signal</keyword>
<feature type="chain" id="PRO_5025527805" description="RxLR effector protein" evidence="1">
    <location>
        <begin position="34"/>
        <end position="56"/>
    </location>
</feature>
<proteinExistence type="predicted"/>
<protein>
    <recommendedName>
        <fullName evidence="4">RxLR effector protein</fullName>
    </recommendedName>
</protein>
<dbReference type="Proteomes" id="UP000460718">
    <property type="component" value="Unassembled WGS sequence"/>
</dbReference>
<sequence length="56" mass="6263">MLHNTRGFTVGSSSWNSGIRAVFLLALSAVCVGPPRESASNMYMYPNGKKMRRMRK</sequence>
<evidence type="ECO:0008006" key="4">
    <source>
        <dbReference type="Google" id="ProtNLM"/>
    </source>
</evidence>
<dbReference type="EMBL" id="QXFW01004535">
    <property type="protein sequence ID" value="KAE8965312.1"/>
    <property type="molecule type" value="Genomic_DNA"/>
</dbReference>
<feature type="signal peptide" evidence="1">
    <location>
        <begin position="1"/>
        <end position="33"/>
    </location>
</feature>
<evidence type="ECO:0000256" key="1">
    <source>
        <dbReference type="SAM" id="SignalP"/>
    </source>
</evidence>
<gene>
    <name evidence="2" type="ORF">PF011_g28342</name>
</gene>
<dbReference type="AlphaFoldDB" id="A0A6A3H848"/>
<organism evidence="2 3">
    <name type="scientific">Phytophthora fragariae</name>
    <dbReference type="NCBI Taxonomy" id="53985"/>
    <lineage>
        <taxon>Eukaryota</taxon>
        <taxon>Sar</taxon>
        <taxon>Stramenopiles</taxon>
        <taxon>Oomycota</taxon>
        <taxon>Peronosporomycetes</taxon>
        <taxon>Peronosporales</taxon>
        <taxon>Peronosporaceae</taxon>
        <taxon>Phytophthora</taxon>
    </lineage>
</organism>
<reference evidence="2 3" key="1">
    <citation type="submission" date="2018-09" db="EMBL/GenBank/DDBJ databases">
        <title>Genomic investigation of the strawberry pathogen Phytophthora fragariae indicates pathogenicity is determined by transcriptional variation in three key races.</title>
        <authorList>
            <person name="Adams T.M."/>
            <person name="Armitage A.D."/>
            <person name="Sobczyk M.K."/>
            <person name="Bates H.J."/>
            <person name="Dunwell J.M."/>
            <person name="Nellist C.F."/>
            <person name="Harrison R.J."/>
        </authorList>
    </citation>
    <scope>NUCLEOTIDE SEQUENCE [LARGE SCALE GENOMIC DNA]</scope>
    <source>
        <strain evidence="2 3">SCRP245</strain>
    </source>
</reference>
<accession>A0A6A3H848</accession>
<name>A0A6A3H848_9STRA</name>